<dbReference type="PATRIC" id="fig|1353533.3.peg.2000"/>
<feature type="transmembrane region" description="Helical" evidence="1">
    <location>
        <begin position="78"/>
        <end position="96"/>
    </location>
</feature>
<comment type="caution">
    <text evidence="2">The sequence shown here is derived from an EMBL/GenBank/DDBJ whole genome shotgun (WGS) entry which is preliminary data.</text>
</comment>
<gene>
    <name evidence="2" type="ORF">PL2TA16_03048</name>
</gene>
<sequence length="140" mass="16228">MLPKIKVSKSVVASLYILPISVLAFLLLLVFVPIEHKVGYYVTIFFILFSILNCIYNVVCSFFILRVYHSISNTSNRLFDYLVFFLLNVLAGYHFWRKIKKKEKAGEIEIVLQWQVSVIDVFYIVGVFIAIVSSKLMYDA</sequence>
<reference evidence="2 3" key="1">
    <citation type="submission" date="2013-07" db="EMBL/GenBank/DDBJ databases">
        <title>Draft genome sequence of Pseudoalteromonas luteoviolacea 2ta16.</title>
        <authorList>
            <person name="Allen E.E."/>
            <person name="Azam F."/>
            <person name="Podell S."/>
        </authorList>
    </citation>
    <scope>NUCLEOTIDE SEQUENCE [LARGE SCALE GENOMIC DNA]</scope>
    <source>
        <strain evidence="2 3">2ta16</strain>
    </source>
</reference>
<name>V4JF65_PSEL2</name>
<dbReference type="EMBL" id="AUSV01000034">
    <property type="protein sequence ID" value="ESP93662.1"/>
    <property type="molecule type" value="Genomic_DNA"/>
</dbReference>
<feature type="transmembrane region" description="Helical" evidence="1">
    <location>
        <begin position="116"/>
        <end position="138"/>
    </location>
</feature>
<feature type="transmembrane region" description="Helical" evidence="1">
    <location>
        <begin position="12"/>
        <end position="34"/>
    </location>
</feature>
<keyword evidence="1" id="KW-1133">Transmembrane helix</keyword>
<organism evidence="2 3">
    <name type="scientific">Pseudoalteromonas luteoviolacea (strain 2ta16)</name>
    <dbReference type="NCBI Taxonomy" id="1353533"/>
    <lineage>
        <taxon>Bacteria</taxon>
        <taxon>Pseudomonadati</taxon>
        <taxon>Pseudomonadota</taxon>
        <taxon>Gammaproteobacteria</taxon>
        <taxon>Alteromonadales</taxon>
        <taxon>Pseudoalteromonadaceae</taxon>
        <taxon>Pseudoalteromonas</taxon>
    </lineage>
</organism>
<keyword evidence="1" id="KW-0812">Transmembrane</keyword>
<proteinExistence type="predicted"/>
<accession>V4JF65</accession>
<evidence type="ECO:0000313" key="3">
    <source>
        <dbReference type="Proteomes" id="UP000017820"/>
    </source>
</evidence>
<protein>
    <submittedName>
        <fullName evidence="2">Uncharacterized protein</fullName>
    </submittedName>
</protein>
<keyword evidence="1" id="KW-0472">Membrane</keyword>
<dbReference type="AlphaFoldDB" id="V4JF65"/>
<evidence type="ECO:0000313" key="2">
    <source>
        <dbReference type="EMBL" id="ESP93662.1"/>
    </source>
</evidence>
<dbReference type="Proteomes" id="UP000017820">
    <property type="component" value="Unassembled WGS sequence"/>
</dbReference>
<evidence type="ECO:0000256" key="1">
    <source>
        <dbReference type="SAM" id="Phobius"/>
    </source>
</evidence>
<feature type="transmembrane region" description="Helical" evidence="1">
    <location>
        <begin position="40"/>
        <end position="66"/>
    </location>
</feature>